<dbReference type="AlphaFoldDB" id="A0A553QB45"/>
<organism evidence="2 3">
    <name type="scientific">Danionella cerebrum</name>
    <dbReference type="NCBI Taxonomy" id="2873325"/>
    <lineage>
        <taxon>Eukaryota</taxon>
        <taxon>Metazoa</taxon>
        <taxon>Chordata</taxon>
        <taxon>Craniata</taxon>
        <taxon>Vertebrata</taxon>
        <taxon>Euteleostomi</taxon>
        <taxon>Actinopterygii</taxon>
        <taxon>Neopterygii</taxon>
        <taxon>Teleostei</taxon>
        <taxon>Ostariophysi</taxon>
        <taxon>Cypriniformes</taxon>
        <taxon>Danionidae</taxon>
        <taxon>Danioninae</taxon>
        <taxon>Danionella</taxon>
    </lineage>
</organism>
<dbReference type="EMBL" id="SRMA01026157">
    <property type="protein sequence ID" value="TRY87137.1"/>
    <property type="molecule type" value="Genomic_DNA"/>
</dbReference>
<feature type="region of interest" description="Disordered" evidence="1">
    <location>
        <begin position="38"/>
        <end position="85"/>
    </location>
</feature>
<proteinExistence type="predicted"/>
<evidence type="ECO:0000313" key="3">
    <source>
        <dbReference type="Proteomes" id="UP000316079"/>
    </source>
</evidence>
<accession>A0A553QB45</accession>
<gene>
    <name evidence="2" type="ORF">DNTS_018267</name>
</gene>
<dbReference type="Proteomes" id="UP000316079">
    <property type="component" value="Unassembled WGS sequence"/>
</dbReference>
<sequence length="103" mass="11691">MFRQQWKNARLHWKDQRQLLTPSRKRYLLLIQAAVNTKKGTKTAADNKSEKAAVKGQQTTKEGTKTAADTKSEKGAAKKTDTLPTKHGIKTRYMNYGPCWQGK</sequence>
<reference evidence="2 3" key="1">
    <citation type="journal article" date="2019" name="Sci. Data">
        <title>Hybrid genome assembly and annotation of Danionella translucida.</title>
        <authorList>
            <person name="Kadobianskyi M."/>
            <person name="Schulze L."/>
            <person name="Schuelke M."/>
            <person name="Judkewitz B."/>
        </authorList>
    </citation>
    <scope>NUCLEOTIDE SEQUENCE [LARGE SCALE GENOMIC DNA]</scope>
    <source>
        <strain evidence="2 3">Bolton</strain>
    </source>
</reference>
<keyword evidence="3" id="KW-1185">Reference proteome</keyword>
<name>A0A553QB45_9TELE</name>
<evidence type="ECO:0000256" key="1">
    <source>
        <dbReference type="SAM" id="MobiDB-lite"/>
    </source>
</evidence>
<feature type="compositionally biased region" description="Basic and acidic residues" evidence="1">
    <location>
        <begin position="62"/>
        <end position="81"/>
    </location>
</feature>
<comment type="caution">
    <text evidence="2">The sequence shown here is derived from an EMBL/GenBank/DDBJ whole genome shotgun (WGS) entry which is preliminary data.</text>
</comment>
<protein>
    <submittedName>
        <fullName evidence="2">Uncharacterized protein</fullName>
    </submittedName>
</protein>
<evidence type="ECO:0000313" key="2">
    <source>
        <dbReference type="EMBL" id="TRY87137.1"/>
    </source>
</evidence>
<feature type="non-terminal residue" evidence="2">
    <location>
        <position position="103"/>
    </location>
</feature>